<feature type="domain" description="Flavin reductase like" evidence="2">
    <location>
        <begin position="23"/>
        <end position="162"/>
    </location>
</feature>
<dbReference type="Proteomes" id="UP001596200">
    <property type="component" value="Unassembled WGS sequence"/>
</dbReference>
<evidence type="ECO:0000259" key="2">
    <source>
        <dbReference type="SMART" id="SM00903"/>
    </source>
</evidence>
<name>A0ABW1GT31_9ACTN</name>
<proteinExistence type="predicted"/>
<dbReference type="InterPro" id="IPR012349">
    <property type="entry name" value="Split_barrel_FMN-bd"/>
</dbReference>
<dbReference type="PANTHER" id="PTHR30466">
    <property type="entry name" value="FLAVIN REDUCTASE"/>
    <property type="match status" value="1"/>
</dbReference>
<dbReference type="SUPFAM" id="SSF50475">
    <property type="entry name" value="FMN-binding split barrel"/>
    <property type="match status" value="1"/>
</dbReference>
<dbReference type="SMART" id="SM00903">
    <property type="entry name" value="Flavin_Reduct"/>
    <property type="match status" value="1"/>
</dbReference>
<sequence>MTTTQSAAPPRTPDDTRRLRACLGNFLTGVTVVTCRRGPEVHGITVNSFTSVSMDPPLVLVGLDRRSRAAGHLASGPYAINFLTEQQRELALHFAGRPMSGPVRWTTDTDGTPLLADTLGHLVCRPWRHYDGGDHLLLIGAVTGFEVHGGRPLAFFRGAFPELAAQDMGAPWSGSLDDPVTPQQITAFHQLTREGHA</sequence>
<dbReference type="RefSeq" id="WP_344515905.1">
    <property type="nucleotide sequence ID" value="NZ_BAAATU010000034.1"/>
</dbReference>
<protein>
    <submittedName>
        <fullName evidence="3">Flavin reductase family protein</fullName>
    </submittedName>
</protein>
<keyword evidence="1" id="KW-0560">Oxidoreductase</keyword>
<organism evidence="3 4">
    <name type="scientific">Streptomyces pulveraceus</name>
    <dbReference type="NCBI Taxonomy" id="68258"/>
    <lineage>
        <taxon>Bacteria</taxon>
        <taxon>Bacillati</taxon>
        <taxon>Actinomycetota</taxon>
        <taxon>Actinomycetes</taxon>
        <taxon>Kitasatosporales</taxon>
        <taxon>Streptomycetaceae</taxon>
        <taxon>Streptomyces</taxon>
    </lineage>
</organism>
<reference evidence="4" key="1">
    <citation type="journal article" date="2019" name="Int. J. Syst. Evol. Microbiol.">
        <title>The Global Catalogue of Microorganisms (GCM) 10K type strain sequencing project: providing services to taxonomists for standard genome sequencing and annotation.</title>
        <authorList>
            <consortium name="The Broad Institute Genomics Platform"/>
            <consortium name="The Broad Institute Genome Sequencing Center for Infectious Disease"/>
            <person name="Wu L."/>
            <person name="Ma J."/>
        </authorList>
    </citation>
    <scope>NUCLEOTIDE SEQUENCE [LARGE SCALE GENOMIC DNA]</scope>
    <source>
        <strain evidence="4">JCM 4147</strain>
    </source>
</reference>
<accession>A0ABW1GT31</accession>
<dbReference type="Gene3D" id="2.30.110.10">
    <property type="entry name" value="Electron Transport, Fmn-binding Protein, Chain A"/>
    <property type="match status" value="1"/>
</dbReference>
<keyword evidence="4" id="KW-1185">Reference proteome</keyword>
<dbReference type="EMBL" id="JBHSPU010000022">
    <property type="protein sequence ID" value="MFC5916945.1"/>
    <property type="molecule type" value="Genomic_DNA"/>
</dbReference>
<dbReference type="InterPro" id="IPR002563">
    <property type="entry name" value="Flavin_Rdtase-like_dom"/>
</dbReference>
<gene>
    <name evidence="3" type="ORF">ACFP1B_26480</name>
</gene>
<evidence type="ECO:0000313" key="3">
    <source>
        <dbReference type="EMBL" id="MFC5916945.1"/>
    </source>
</evidence>
<evidence type="ECO:0000313" key="4">
    <source>
        <dbReference type="Proteomes" id="UP001596200"/>
    </source>
</evidence>
<evidence type="ECO:0000256" key="1">
    <source>
        <dbReference type="ARBA" id="ARBA00023002"/>
    </source>
</evidence>
<dbReference type="Pfam" id="PF01613">
    <property type="entry name" value="Flavin_Reduct"/>
    <property type="match status" value="1"/>
</dbReference>
<dbReference type="PANTHER" id="PTHR30466:SF1">
    <property type="entry name" value="FMN REDUCTASE (NADH) RUTF"/>
    <property type="match status" value="1"/>
</dbReference>
<comment type="caution">
    <text evidence="3">The sequence shown here is derived from an EMBL/GenBank/DDBJ whole genome shotgun (WGS) entry which is preliminary data.</text>
</comment>
<dbReference type="InterPro" id="IPR050268">
    <property type="entry name" value="NADH-dep_flavin_reductase"/>
</dbReference>